<evidence type="ECO:0000256" key="3">
    <source>
        <dbReference type="ARBA" id="ARBA00022679"/>
    </source>
</evidence>
<name>A0A0F7PED1_9EURY</name>
<keyword evidence="2 10" id="KW-0723">Serine/threonine-protein kinase</keyword>
<evidence type="ECO:0000256" key="7">
    <source>
        <dbReference type="ARBA" id="ARBA00047899"/>
    </source>
</evidence>
<evidence type="ECO:0000256" key="5">
    <source>
        <dbReference type="ARBA" id="ARBA00022777"/>
    </source>
</evidence>
<dbReference type="STRING" id="1604004.HLASA_1154"/>
<accession>A0A0F7PED1</accession>
<dbReference type="Proteomes" id="UP000069906">
    <property type="component" value="Chromosome"/>
</dbReference>
<evidence type="ECO:0000256" key="4">
    <source>
        <dbReference type="ARBA" id="ARBA00022741"/>
    </source>
</evidence>
<dbReference type="Gene3D" id="1.10.510.10">
    <property type="entry name" value="Transferase(Phosphotransferase) domain 1"/>
    <property type="match status" value="1"/>
</dbReference>
<dbReference type="EC" id="2.7.11.1" evidence="1"/>
<dbReference type="SUPFAM" id="SSF56112">
    <property type="entry name" value="Protein kinase-like (PK-like)"/>
    <property type="match status" value="1"/>
</dbReference>
<evidence type="ECO:0000256" key="2">
    <source>
        <dbReference type="ARBA" id="ARBA00022527"/>
    </source>
</evidence>
<dbReference type="OrthoDB" id="192798at2157"/>
<dbReference type="InterPro" id="IPR018934">
    <property type="entry name" value="RIO_dom"/>
</dbReference>
<dbReference type="GO" id="GO:0004674">
    <property type="term" value="F:protein serine/threonine kinase activity"/>
    <property type="evidence" value="ECO:0007669"/>
    <property type="project" value="UniProtKB-KW"/>
</dbReference>
<proteinExistence type="predicted"/>
<evidence type="ECO:0000313" key="10">
    <source>
        <dbReference type="EMBL" id="AKH97653.1"/>
    </source>
</evidence>
<protein>
    <recommendedName>
        <fullName evidence="1">non-specific serine/threonine protein kinase</fullName>
        <ecNumber evidence="1">2.7.11.1</ecNumber>
    </recommendedName>
</protein>
<evidence type="ECO:0000313" key="11">
    <source>
        <dbReference type="EMBL" id="ALG82048.1"/>
    </source>
</evidence>
<evidence type="ECO:0000313" key="13">
    <source>
        <dbReference type="Proteomes" id="UP000069906"/>
    </source>
</evidence>
<dbReference type="EMBL" id="CP011564">
    <property type="protein sequence ID" value="ALG82048.1"/>
    <property type="molecule type" value="Genomic_DNA"/>
</dbReference>
<reference evidence="10 13" key="1">
    <citation type="journal article" date="2015" name="ISME J.">
        <title>Elemental sulfur and acetate can support life of a novel strictly anaerobic haloarchaeon.</title>
        <authorList>
            <person name="Sorokin D.Y."/>
            <person name="Kublanov I.V."/>
            <person name="Gavrilov S.N."/>
            <person name="Rojo D."/>
            <person name="Roman P."/>
            <person name="Golyshin P.N."/>
            <person name="Slepak V.Z."/>
            <person name="Smedile F."/>
            <person name="Ferrer M."/>
            <person name="Messina E."/>
            <person name="La Cono V."/>
            <person name="Yakimov M.M."/>
        </authorList>
    </citation>
    <scope>NUCLEOTIDE SEQUENCE [LARGE SCALE GENOMIC DNA]</scope>
    <source>
        <strain evidence="10 13">HSR2</strain>
    </source>
</reference>
<dbReference type="RefSeq" id="WP_050048381.1">
    <property type="nucleotide sequence ID" value="NZ_CP008874.1"/>
</dbReference>
<comment type="catalytic activity">
    <reaction evidence="7">
        <text>L-threonyl-[protein] + ATP = O-phospho-L-threonyl-[protein] + ADP + H(+)</text>
        <dbReference type="Rhea" id="RHEA:46608"/>
        <dbReference type="Rhea" id="RHEA-COMP:11060"/>
        <dbReference type="Rhea" id="RHEA-COMP:11605"/>
        <dbReference type="ChEBI" id="CHEBI:15378"/>
        <dbReference type="ChEBI" id="CHEBI:30013"/>
        <dbReference type="ChEBI" id="CHEBI:30616"/>
        <dbReference type="ChEBI" id="CHEBI:61977"/>
        <dbReference type="ChEBI" id="CHEBI:456216"/>
        <dbReference type="EC" id="2.7.11.1"/>
    </reaction>
</comment>
<gene>
    <name evidence="11" type="ORF">HLASA_1154</name>
    <name evidence="10" type="ORF">HLASF_1166</name>
</gene>
<keyword evidence="5 10" id="KW-0418">Kinase</keyword>
<feature type="domain" description="RIO-type" evidence="9">
    <location>
        <begin position="95"/>
        <end position="190"/>
    </location>
</feature>
<dbReference type="KEGG" id="hsf:HLASA_1154"/>
<dbReference type="HOGENOM" id="CLU_1052133_0_0_2"/>
<dbReference type="PATRIC" id="fig|1604004.4.peg.1225"/>
<reference evidence="11 12" key="3">
    <citation type="journal article" date="2016" name="Stand. Genomic Sci.">
        <title>Complete genome sequence of 'Halanaeroarchaeum sulfurireducens' M27-SA2, a sulfur-reducing and acetate-oxidizing haloarchaeon from the deep-sea hypersaline anoxic lake Medee.</title>
        <authorList>
            <person name="Messina E."/>
            <person name="Sorokin D.Y."/>
            <person name="Kublanov I.V."/>
            <person name="Toshchakov S."/>
            <person name="Lopatina A."/>
            <person name="Arcadi E."/>
            <person name="Smedile F."/>
            <person name="La Spada G."/>
            <person name="La Cono V."/>
            <person name="Yakimov M.M."/>
        </authorList>
    </citation>
    <scope>NUCLEOTIDE SEQUENCE [LARGE SCALE GENOMIC DNA]</scope>
    <source>
        <strain evidence="11 12">M27-SA2</strain>
    </source>
</reference>
<evidence type="ECO:0000313" key="12">
    <source>
        <dbReference type="Proteomes" id="UP000060390"/>
    </source>
</evidence>
<keyword evidence="13" id="KW-1185">Reference proteome</keyword>
<reference evidence="12" key="2">
    <citation type="submission" date="2015-05" db="EMBL/GenBank/DDBJ databases">
        <title>Complete genome sequence of Halanaeroarchaeum sulfurireducens type strain M27-SA2, a sulfate-reducer haloarchaeon from marine anoxic lake Medee.</title>
        <authorList>
            <person name="Messina E."/>
            <person name="Kublanov I.V."/>
            <person name="Toshchakov S."/>
            <person name="Arcadi E."/>
            <person name="La Spada G."/>
            <person name="La Cono V."/>
            <person name="Yakimov M.M."/>
        </authorList>
    </citation>
    <scope>NUCLEOTIDE SEQUENCE [LARGE SCALE GENOMIC DNA]</scope>
    <source>
        <strain evidence="12">M27-SA2</strain>
    </source>
</reference>
<dbReference type="GeneID" id="26010501"/>
<dbReference type="Proteomes" id="UP000060390">
    <property type="component" value="Chromosome"/>
</dbReference>
<evidence type="ECO:0000256" key="8">
    <source>
        <dbReference type="ARBA" id="ARBA00048679"/>
    </source>
</evidence>
<dbReference type="AlphaFoldDB" id="A0A0F7PED1"/>
<dbReference type="InterPro" id="IPR011009">
    <property type="entry name" value="Kinase-like_dom_sf"/>
</dbReference>
<dbReference type="EMBL" id="CP008874">
    <property type="protein sequence ID" value="AKH97653.1"/>
    <property type="molecule type" value="Genomic_DNA"/>
</dbReference>
<evidence type="ECO:0000256" key="6">
    <source>
        <dbReference type="ARBA" id="ARBA00022840"/>
    </source>
</evidence>
<evidence type="ECO:0000259" key="9">
    <source>
        <dbReference type="Pfam" id="PF01163"/>
    </source>
</evidence>
<dbReference type="KEGG" id="hsu:HLASF_1166"/>
<keyword evidence="4" id="KW-0547">Nucleotide-binding</keyword>
<evidence type="ECO:0000256" key="1">
    <source>
        <dbReference type="ARBA" id="ARBA00012513"/>
    </source>
</evidence>
<dbReference type="GO" id="GO:0005524">
    <property type="term" value="F:ATP binding"/>
    <property type="evidence" value="ECO:0007669"/>
    <property type="project" value="UniProtKB-KW"/>
</dbReference>
<keyword evidence="3" id="KW-0808">Transferase</keyword>
<sequence length="267" mass="29772">MGIRQLLRGTLGWNRLEAVAREIAIRYDRPVVRMTFLDAENWLSTPCVVDEDWFVKIISPRNAFVHALFTGARNLGAVTAGGEGFFERATGPVEMARHELEATRRMQEIGVNAPEPIEAFEVNGLGVVVMEYLEDFTTLDALPAEVVDEYAVDLFEALSTMHAHDLAHGDLREENVLVHDDQLFFIDATNVDESQIDDARSYDVACALGALEPYIGASAAVEAAAQFYPESDLREVTDFLPFVNLRPDHDFNPRTVRDAIDAIESDE</sequence>
<keyword evidence="6" id="KW-0067">ATP-binding</keyword>
<comment type="catalytic activity">
    <reaction evidence="8">
        <text>L-seryl-[protein] + ATP = O-phospho-L-seryl-[protein] + ADP + H(+)</text>
        <dbReference type="Rhea" id="RHEA:17989"/>
        <dbReference type="Rhea" id="RHEA-COMP:9863"/>
        <dbReference type="Rhea" id="RHEA-COMP:11604"/>
        <dbReference type="ChEBI" id="CHEBI:15378"/>
        <dbReference type="ChEBI" id="CHEBI:29999"/>
        <dbReference type="ChEBI" id="CHEBI:30616"/>
        <dbReference type="ChEBI" id="CHEBI:83421"/>
        <dbReference type="ChEBI" id="CHEBI:456216"/>
        <dbReference type="EC" id="2.7.11.1"/>
    </reaction>
</comment>
<dbReference type="Pfam" id="PF01163">
    <property type="entry name" value="RIO1"/>
    <property type="match status" value="1"/>
</dbReference>
<organism evidence="10 13">
    <name type="scientific">Halanaeroarchaeum sulfurireducens</name>
    <dbReference type="NCBI Taxonomy" id="1604004"/>
    <lineage>
        <taxon>Archaea</taxon>
        <taxon>Methanobacteriati</taxon>
        <taxon>Methanobacteriota</taxon>
        <taxon>Stenosarchaea group</taxon>
        <taxon>Halobacteria</taxon>
        <taxon>Halobacteriales</taxon>
        <taxon>Halobacteriaceae</taxon>
        <taxon>Halanaeroarchaeum</taxon>
    </lineage>
</organism>